<gene>
    <name evidence="2" type="ORF">BZ3500_MVSOF-1268-A1-R1_CHR5-1G07612</name>
</gene>
<dbReference type="AlphaFoldDB" id="A0A2X0M0X3"/>
<reference evidence="3" key="1">
    <citation type="submission" date="2016-10" db="EMBL/GenBank/DDBJ databases">
        <authorList>
            <person name="Jeantristanb JTB J.-T."/>
            <person name="Ricardo R."/>
        </authorList>
    </citation>
    <scope>NUCLEOTIDE SEQUENCE [LARGE SCALE GENOMIC DNA]</scope>
</reference>
<protein>
    <submittedName>
        <fullName evidence="2">BZ3500_MvSof-1268-A1-R1_Chr5-1g07612 protein</fullName>
    </submittedName>
</protein>
<proteinExistence type="predicted"/>
<sequence>MEKEAFISWLRRPLATTFEVTAVAHAYQFQVSLASRFKGITIATAGHPILQAPASPAFVAQSEAQGGSQRKKPHKRGHMKGPRNAHGSRRPPGSTCHLWWQRSLVRQFGLSSAQFIRLAKCQE</sequence>
<feature type="compositionally biased region" description="Basic residues" evidence="1">
    <location>
        <begin position="69"/>
        <end position="89"/>
    </location>
</feature>
<evidence type="ECO:0000313" key="3">
    <source>
        <dbReference type="Proteomes" id="UP000249723"/>
    </source>
</evidence>
<name>A0A2X0M0X3_9BASI</name>
<keyword evidence="3" id="KW-1185">Reference proteome</keyword>
<organism evidence="2 3">
    <name type="scientific">Microbotryum saponariae</name>
    <dbReference type="NCBI Taxonomy" id="289078"/>
    <lineage>
        <taxon>Eukaryota</taxon>
        <taxon>Fungi</taxon>
        <taxon>Dikarya</taxon>
        <taxon>Basidiomycota</taxon>
        <taxon>Pucciniomycotina</taxon>
        <taxon>Microbotryomycetes</taxon>
        <taxon>Microbotryales</taxon>
        <taxon>Microbotryaceae</taxon>
        <taxon>Microbotryum</taxon>
    </lineage>
</organism>
<evidence type="ECO:0000313" key="2">
    <source>
        <dbReference type="EMBL" id="SCZ91695.1"/>
    </source>
</evidence>
<feature type="region of interest" description="Disordered" evidence="1">
    <location>
        <begin position="60"/>
        <end position="94"/>
    </location>
</feature>
<evidence type="ECO:0000256" key="1">
    <source>
        <dbReference type="SAM" id="MobiDB-lite"/>
    </source>
</evidence>
<accession>A0A2X0M0X3</accession>
<dbReference type="EMBL" id="FMWP01000016">
    <property type="protein sequence ID" value="SCZ91695.1"/>
    <property type="molecule type" value="Genomic_DNA"/>
</dbReference>
<dbReference type="Proteomes" id="UP000249723">
    <property type="component" value="Unassembled WGS sequence"/>
</dbReference>